<reference evidence="2 3" key="1">
    <citation type="submission" date="2019-03" db="EMBL/GenBank/DDBJ databases">
        <title>Genomic Encyclopedia of Type Strains, Phase IV (KMG-IV): sequencing the most valuable type-strain genomes for metagenomic binning, comparative biology and taxonomic classification.</title>
        <authorList>
            <person name="Goeker M."/>
        </authorList>
    </citation>
    <scope>NUCLEOTIDE SEQUENCE [LARGE SCALE GENOMIC DNA]</scope>
    <source>
        <strain evidence="2 3">DSM 23344</strain>
    </source>
</reference>
<gene>
    <name evidence="2" type="ORF">EV688_107143</name>
</gene>
<dbReference type="AlphaFoldDB" id="A0A4R2KNH8"/>
<dbReference type="EMBL" id="SLWX01000007">
    <property type="protein sequence ID" value="TCO75721.1"/>
    <property type="molecule type" value="Genomic_DNA"/>
</dbReference>
<accession>A0A4R2KNH8</accession>
<organism evidence="2 3">
    <name type="scientific">Chromatocurvus halotolerans</name>
    <dbReference type="NCBI Taxonomy" id="1132028"/>
    <lineage>
        <taxon>Bacteria</taxon>
        <taxon>Pseudomonadati</taxon>
        <taxon>Pseudomonadota</taxon>
        <taxon>Gammaproteobacteria</taxon>
        <taxon>Cellvibrionales</taxon>
        <taxon>Halieaceae</taxon>
        <taxon>Chromatocurvus</taxon>
    </lineage>
</organism>
<protein>
    <recommendedName>
        <fullName evidence="4">ApbE family protein</fullName>
    </recommendedName>
</protein>
<evidence type="ECO:0000313" key="2">
    <source>
        <dbReference type="EMBL" id="TCO75721.1"/>
    </source>
</evidence>
<dbReference type="InterPro" id="IPR007495">
    <property type="entry name" value="NqrM"/>
</dbReference>
<dbReference type="RefSeq" id="WP_117317811.1">
    <property type="nucleotide sequence ID" value="NZ_QQSW01000009.1"/>
</dbReference>
<evidence type="ECO:0000313" key="3">
    <source>
        <dbReference type="Proteomes" id="UP000294980"/>
    </source>
</evidence>
<dbReference type="Pfam" id="PF04400">
    <property type="entry name" value="NqrM"/>
    <property type="match status" value="1"/>
</dbReference>
<feature type="region of interest" description="Disordered" evidence="1">
    <location>
        <begin position="53"/>
        <end position="82"/>
    </location>
</feature>
<dbReference type="PANTHER" id="PTHR40691">
    <property type="entry name" value="(NA+)-NQR MATURATION NQRM"/>
    <property type="match status" value="1"/>
</dbReference>
<feature type="compositionally biased region" description="Basic and acidic residues" evidence="1">
    <location>
        <begin position="55"/>
        <end position="71"/>
    </location>
</feature>
<sequence length="82" mass="8652">MLLAFLATFLMMATVMAIMAVGVMAGRAPIKGSCGGIGAIGIDQSCEICGGNPQRCEDETRDADNGRRSDVTRTSFYDADKT</sequence>
<evidence type="ECO:0000256" key="1">
    <source>
        <dbReference type="SAM" id="MobiDB-lite"/>
    </source>
</evidence>
<dbReference type="OrthoDB" id="5296227at2"/>
<proteinExistence type="predicted"/>
<comment type="caution">
    <text evidence="2">The sequence shown here is derived from an EMBL/GenBank/DDBJ whole genome shotgun (WGS) entry which is preliminary data.</text>
</comment>
<dbReference type="PANTHER" id="PTHR40691:SF3">
    <property type="entry name" value="(NA+)-NQR MATURATION NQRM"/>
    <property type="match status" value="1"/>
</dbReference>
<name>A0A4R2KNH8_9GAMM</name>
<dbReference type="Proteomes" id="UP000294980">
    <property type="component" value="Unassembled WGS sequence"/>
</dbReference>
<evidence type="ECO:0008006" key="4">
    <source>
        <dbReference type="Google" id="ProtNLM"/>
    </source>
</evidence>
<keyword evidence="3" id="KW-1185">Reference proteome</keyword>